<evidence type="ECO:0000313" key="2">
    <source>
        <dbReference type="Proteomes" id="UP000000366"/>
    </source>
</evidence>
<proteinExistence type="predicted"/>
<dbReference type="AlphaFoldDB" id="A2SLZ5"/>
<evidence type="ECO:0000313" key="1">
    <source>
        <dbReference type="EMBL" id="ABM96584.1"/>
    </source>
</evidence>
<reference evidence="1 2" key="1">
    <citation type="journal article" date="2007" name="J. Bacteriol.">
        <title>Whole-genome analysis of the methyl tert-butyl ether-degrading beta-proteobacterium Methylibium petroleiphilum PM1.</title>
        <authorList>
            <person name="Kane S.R."/>
            <person name="Chakicherla A.Y."/>
            <person name="Chain P.S.G."/>
            <person name="Schmidt R."/>
            <person name="Shin M.W."/>
            <person name="Legler T.C."/>
            <person name="Scow K.M."/>
            <person name="Larimer F.W."/>
            <person name="Lucas S.M."/>
            <person name="Richardson P.M."/>
            <person name="Hristova K.R."/>
        </authorList>
    </citation>
    <scope>NUCLEOTIDE SEQUENCE [LARGE SCALE GENOMIC DNA]</scope>
    <source>
        <strain evidence="2">ATCC BAA-1232 / LMG 22953 / PM1</strain>
    </source>
</reference>
<name>A2SLZ5_METPP</name>
<sequence length="175" mass="19190">MLRLEGRVPIIGTLITQTSRGGFDAAGLAPERYTDKRLRRAEQAASFQRGAGVISFSGQSPEQPVTPGVQDRLSVMLQLAAIANAWSKPPPAGEHFLIRVVGARGDAHVWSLRFEGLQSVDTPAGSVRALRFLREPEGPQDTRAEFWLDPARQYLPVRARLTDGSSDAFELLRVN</sequence>
<dbReference type="InterPro" id="IPR021457">
    <property type="entry name" value="DUF3108"/>
</dbReference>
<dbReference type="Proteomes" id="UP000000366">
    <property type="component" value="Chromosome"/>
</dbReference>
<keyword evidence="2" id="KW-1185">Reference proteome</keyword>
<dbReference type="eggNOG" id="COG3087">
    <property type="taxonomic scope" value="Bacteria"/>
</dbReference>
<dbReference type="STRING" id="420662.Mpe_A3631"/>
<accession>A2SLZ5</accession>
<dbReference type="HOGENOM" id="CLU_1530797_0_0_4"/>
<dbReference type="EMBL" id="CP000555">
    <property type="protein sequence ID" value="ABM96584.1"/>
    <property type="molecule type" value="Genomic_DNA"/>
</dbReference>
<dbReference type="KEGG" id="mpt:Mpe_A3631"/>
<protein>
    <submittedName>
        <fullName evidence="1">Putative proline-rich signal peptide protein</fullName>
    </submittedName>
</protein>
<dbReference type="Pfam" id="PF11306">
    <property type="entry name" value="DUF3108"/>
    <property type="match status" value="1"/>
</dbReference>
<organism evidence="1 2">
    <name type="scientific">Methylibium petroleiphilum (strain ATCC BAA-1232 / LMG 22953 / PM1)</name>
    <dbReference type="NCBI Taxonomy" id="420662"/>
    <lineage>
        <taxon>Bacteria</taxon>
        <taxon>Pseudomonadati</taxon>
        <taxon>Pseudomonadota</taxon>
        <taxon>Betaproteobacteria</taxon>
        <taxon>Burkholderiales</taxon>
        <taxon>Sphaerotilaceae</taxon>
        <taxon>Methylibium</taxon>
    </lineage>
</organism>
<gene>
    <name evidence="1" type="ordered locus">Mpe_A3631</name>
</gene>